<gene>
    <name evidence="1" type="ORF">N825_29810</name>
</gene>
<reference evidence="1 2" key="1">
    <citation type="submission" date="2013-08" db="EMBL/GenBank/DDBJ databases">
        <title>The genome sequence of Skermanella stibiiresistens.</title>
        <authorList>
            <person name="Zhu W."/>
            <person name="Wang G."/>
        </authorList>
    </citation>
    <scope>NUCLEOTIDE SEQUENCE [LARGE SCALE GENOMIC DNA]</scope>
    <source>
        <strain evidence="1 2">SB22</strain>
    </source>
</reference>
<dbReference type="RefSeq" id="WP_037461211.1">
    <property type="nucleotide sequence ID" value="NZ_AVFL01000051.1"/>
</dbReference>
<keyword evidence="2" id="KW-1185">Reference proteome</keyword>
<sequence length="68" mass="7575">MTQDNAQLADHLNGLIMLIRATDRSPWRGCAALARTVRRIAEIQQATALGGLNGRPMWVRITGDDIFR</sequence>
<evidence type="ECO:0000313" key="1">
    <source>
        <dbReference type="EMBL" id="EWY36160.1"/>
    </source>
</evidence>
<dbReference type="Proteomes" id="UP000019486">
    <property type="component" value="Unassembled WGS sequence"/>
</dbReference>
<accession>W9GQL5</accession>
<dbReference type="STRING" id="1385369.N825_29810"/>
<organism evidence="1 2">
    <name type="scientific">Skermanella stibiiresistens SB22</name>
    <dbReference type="NCBI Taxonomy" id="1385369"/>
    <lineage>
        <taxon>Bacteria</taxon>
        <taxon>Pseudomonadati</taxon>
        <taxon>Pseudomonadota</taxon>
        <taxon>Alphaproteobacteria</taxon>
        <taxon>Rhodospirillales</taxon>
        <taxon>Azospirillaceae</taxon>
        <taxon>Skermanella</taxon>
    </lineage>
</organism>
<proteinExistence type="predicted"/>
<name>W9GQL5_9PROT</name>
<dbReference type="AlphaFoldDB" id="W9GQL5"/>
<evidence type="ECO:0000313" key="2">
    <source>
        <dbReference type="Proteomes" id="UP000019486"/>
    </source>
</evidence>
<comment type="caution">
    <text evidence="1">The sequence shown here is derived from an EMBL/GenBank/DDBJ whole genome shotgun (WGS) entry which is preliminary data.</text>
</comment>
<dbReference type="EMBL" id="AVFL01000051">
    <property type="protein sequence ID" value="EWY36160.1"/>
    <property type="molecule type" value="Genomic_DNA"/>
</dbReference>
<protein>
    <submittedName>
        <fullName evidence="1">Uncharacterized protein</fullName>
    </submittedName>
</protein>